<dbReference type="STRING" id="1109412.BN1221_03899"/>
<dbReference type="Gene3D" id="3.55.40.10">
    <property type="entry name" value="minor pseudopilin epsh domain"/>
    <property type="match status" value="1"/>
</dbReference>
<name>A0A0G4JZK9_9GAMM</name>
<keyword evidence="10" id="KW-0472">Membrane</keyword>
<evidence type="ECO:0000256" key="8">
    <source>
        <dbReference type="ARBA" id="ARBA00022927"/>
    </source>
</evidence>
<dbReference type="NCBIfam" id="TIGR01708">
    <property type="entry name" value="typeII_sec_gspH"/>
    <property type="match status" value="1"/>
</dbReference>
<keyword evidence="7" id="KW-0812">Transmembrane</keyword>
<dbReference type="OrthoDB" id="6076129at2"/>
<sequence length="180" mass="19956">MAGDARGFTLLEMMLVVLLIGGAASLVMMSFPADRREDDAYQLARFQAQLDFAADNSQLHEQLLGISIYPDRWQFNVLQRRQSAQSDSGDEAWRGYRWQPWQPRSLAASAQLPPAVRLELHLSETGEVNKQPAVLILPGGEITPFKLIFHNARQGMSSWLQVDDSGRISTSLSDDGGTAP</sequence>
<evidence type="ECO:0000256" key="4">
    <source>
        <dbReference type="ARBA" id="ARBA00022475"/>
    </source>
</evidence>
<evidence type="ECO:0000256" key="7">
    <source>
        <dbReference type="ARBA" id="ARBA00022692"/>
    </source>
</evidence>
<accession>A0A0G4JZK9</accession>
<keyword evidence="3" id="KW-0813">Transport</keyword>
<evidence type="ECO:0000256" key="2">
    <source>
        <dbReference type="ARBA" id="ARBA00021549"/>
    </source>
</evidence>
<evidence type="ECO:0000313" key="12">
    <source>
        <dbReference type="EMBL" id="CPR19684.1"/>
    </source>
</evidence>
<keyword evidence="4" id="KW-1003">Cell membrane</keyword>
<dbReference type="InterPro" id="IPR049875">
    <property type="entry name" value="TypeII_GspH"/>
</dbReference>
<dbReference type="InterPro" id="IPR012902">
    <property type="entry name" value="N_methyl_site"/>
</dbReference>
<dbReference type="SUPFAM" id="SSF54523">
    <property type="entry name" value="Pili subunits"/>
    <property type="match status" value="1"/>
</dbReference>
<dbReference type="RefSeq" id="WP_048638670.1">
    <property type="nucleotide sequence ID" value="NZ_CGIG01000001.1"/>
</dbReference>
<keyword evidence="5" id="KW-0488">Methylation</keyword>
<dbReference type="Proteomes" id="UP000044377">
    <property type="component" value="Unassembled WGS sequence"/>
</dbReference>
<dbReference type="GO" id="GO:0005886">
    <property type="term" value="C:plasma membrane"/>
    <property type="evidence" value="ECO:0007669"/>
    <property type="project" value="UniProtKB-SubCell"/>
</dbReference>
<dbReference type="InterPro" id="IPR045584">
    <property type="entry name" value="Pilin-like"/>
</dbReference>
<evidence type="ECO:0000256" key="10">
    <source>
        <dbReference type="ARBA" id="ARBA00023136"/>
    </source>
</evidence>
<dbReference type="PRINTS" id="PR00885">
    <property type="entry name" value="BCTERIALGSPH"/>
</dbReference>
<proteinExistence type="predicted"/>
<evidence type="ECO:0000256" key="6">
    <source>
        <dbReference type="ARBA" id="ARBA00022519"/>
    </source>
</evidence>
<evidence type="ECO:0000256" key="1">
    <source>
        <dbReference type="ARBA" id="ARBA00004377"/>
    </source>
</evidence>
<dbReference type="EMBL" id="CGIG01000001">
    <property type="protein sequence ID" value="CPR19684.1"/>
    <property type="molecule type" value="Genomic_DNA"/>
</dbReference>
<evidence type="ECO:0000256" key="3">
    <source>
        <dbReference type="ARBA" id="ARBA00022448"/>
    </source>
</evidence>
<organism evidence="12 13">
    <name type="scientific">Brenneria goodwinii</name>
    <dbReference type="NCBI Taxonomy" id="1109412"/>
    <lineage>
        <taxon>Bacteria</taxon>
        <taxon>Pseudomonadati</taxon>
        <taxon>Pseudomonadota</taxon>
        <taxon>Gammaproteobacteria</taxon>
        <taxon>Enterobacterales</taxon>
        <taxon>Pectobacteriaceae</taxon>
        <taxon>Brenneria</taxon>
    </lineage>
</organism>
<dbReference type="GO" id="GO:0015628">
    <property type="term" value="P:protein secretion by the type II secretion system"/>
    <property type="evidence" value="ECO:0007669"/>
    <property type="project" value="InterPro"/>
</dbReference>
<keyword evidence="6" id="KW-0997">Cell inner membrane</keyword>
<evidence type="ECO:0000313" key="13">
    <source>
        <dbReference type="Proteomes" id="UP000044377"/>
    </source>
</evidence>
<comment type="subcellular location">
    <subcellularLocation>
        <location evidence="1">Cell inner membrane</location>
        <topology evidence="1">Single-pass membrane protein</topology>
    </subcellularLocation>
</comment>
<evidence type="ECO:0000256" key="5">
    <source>
        <dbReference type="ARBA" id="ARBA00022481"/>
    </source>
</evidence>
<dbReference type="InterPro" id="IPR002416">
    <property type="entry name" value="T2SS_protein-GspH"/>
</dbReference>
<keyword evidence="13" id="KW-1185">Reference proteome</keyword>
<keyword evidence="9" id="KW-1133">Transmembrane helix</keyword>
<protein>
    <recommendedName>
        <fullName evidence="2">Type II secretion system protein H</fullName>
    </recommendedName>
    <alternativeName>
        <fullName evidence="11">General secretion pathway protein H</fullName>
    </alternativeName>
</protein>
<gene>
    <name evidence="12" type="ORF">BN1221_03899</name>
</gene>
<dbReference type="PROSITE" id="PS00409">
    <property type="entry name" value="PROKAR_NTER_METHYL"/>
    <property type="match status" value="1"/>
</dbReference>
<evidence type="ECO:0000256" key="9">
    <source>
        <dbReference type="ARBA" id="ARBA00022989"/>
    </source>
</evidence>
<dbReference type="NCBIfam" id="TIGR02532">
    <property type="entry name" value="IV_pilin_GFxxxE"/>
    <property type="match status" value="1"/>
</dbReference>
<keyword evidence="8" id="KW-0653">Protein transport</keyword>
<dbReference type="GO" id="GO:0015627">
    <property type="term" value="C:type II protein secretion system complex"/>
    <property type="evidence" value="ECO:0007669"/>
    <property type="project" value="InterPro"/>
</dbReference>
<reference evidence="13" key="1">
    <citation type="submission" date="2015-01" db="EMBL/GenBank/DDBJ databases">
        <authorList>
            <person name="Paterson Steve"/>
        </authorList>
    </citation>
    <scope>NUCLEOTIDE SEQUENCE [LARGE SCALE GENOMIC DNA]</scope>
    <source>
        <strain evidence="13">OBR1</strain>
    </source>
</reference>
<dbReference type="AlphaFoldDB" id="A0A0G4JZK9"/>
<evidence type="ECO:0000256" key="11">
    <source>
        <dbReference type="ARBA" id="ARBA00030775"/>
    </source>
</evidence>